<comment type="caution">
    <text evidence="1">The sequence shown here is derived from an EMBL/GenBank/DDBJ whole genome shotgun (WGS) entry which is preliminary data.</text>
</comment>
<name>A0A0L8AGU8_9BACT</name>
<dbReference type="Pfam" id="PF09982">
    <property type="entry name" value="LpxR"/>
    <property type="match status" value="1"/>
</dbReference>
<protein>
    <recommendedName>
        <fullName evidence="3">Lipid A deacylase LpxR family protein</fullName>
    </recommendedName>
</protein>
<dbReference type="Gene3D" id="2.40.128.140">
    <property type="entry name" value="Outer membrane protein"/>
    <property type="match status" value="1"/>
</dbReference>
<keyword evidence="2" id="KW-1185">Reference proteome</keyword>
<accession>A0A0L8AGU8</accession>
<proteinExistence type="predicted"/>
<evidence type="ECO:0000313" key="1">
    <source>
        <dbReference type="EMBL" id="KOF01516.1"/>
    </source>
</evidence>
<reference evidence="2" key="1">
    <citation type="submission" date="2014-11" db="EMBL/GenBank/DDBJ databases">
        <title>Genome sequencing of Roseivirga sp. D-25.</title>
        <authorList>
            <person name="Selvaratnam C."/>
            <person name="Thevarajoo S."/>
            <person name="Goh K.M."/>
            <person name="Eee R."/>
            <person name="Chan K.-G."/>
            <person name="Chong C.S."/>
        </authorList>
    </citation>
    <scope>NUCLEOTIDE SEQUENCE [LARGE SCALE GENOMIC DNA]</scope>
    <source>
        <strain evidence="2">D-25</strain>
    </source>
</reference>
<dbReference type="Proteomes" id="UP000036908">
    <property type="component" value="Unassembled WGS sequence"/>
</dbReference>
<dbReference type="AlphaFoldDB" id="A0A0L8AGU8"/>
<gene>
    <name evidence="1" type="ORF">OB69_16725</name>
</gene>
<sequence>MPILGQVDYRKSEFSFTTENDVYLLNRDDEYYSNGFLFHYRYVPKKPDSLNTKKIIDISLTHKFYTPDDLLYDEISELDRPYAGLLYAGISKSMFKNDNSRFKYGLELGTTGKASGAEALQKWYHNAVGFKQPRGWQHQIRTALVLNATAEYNRQFSLVPKSMDFISSSSATLGTGHTNIAQNFDFRMGLLNVLNKSPFANAMIGENSQGLERVGYVVFGYGVSYIFHDITASGSLFNNKSPHTERQMPWVSTFRVGWATGNEKATFKIMFHWLSKDVQTAKNDAYISFVFDFRLKNKD</sequence>
<dbReference type="InterPro" id="IPR018707">
    <property type="entry name" value="LpxR"/>
</dbReference>
<dbReference type="EMBL" id="JSVA01000022">
    <property type="protein sequence ID" value="KOF01516.1"/>
    <property type="molecule type" value="Genomic_DNA"/>
</dbReference>
<evidence type="ECO:0000313" key="2">
    <source>
        <dbReference type="Proteomes" id="UP000036908"/>
    </source>
</evidence>
<organism evidence="1 2">
    <name type="scientific">Roseivirga seohaensis subsp. aquiponti</name>
    <dbReference type="NCBI Taxonomy" id="1566026"/>
    <lineage>
        <taxon>Bacteria</taxon>
        <taxon>Pseudomonadati</taxon>
        <taxon>Bacteroidota</taxon>
        <taxon>Cytophagia</taxon>
        <taxon>Cytophagales</taxon>
        <taxon>Roseivirgaceae</taxon>
        <taxon>Roseivirga</taxon>
    </lineage>
</organism>
<evidence type="ECO:0008006" key="3">
    <source>
        <dbReference type="Google" id="ProtNLM"/>
    </source>
</evidence>
<dbReference type="PATRIC" id="fig|1566026.4.peg.1782"/>
<dbReference type="InterPro" id="IPR037107">
    <property type="entry name" value="Put_OMP_sf"/>
</dbReference>